<dbReference type="Gene3D" id="1.10.357.10">
    <property type="entry name" value="Tetracycline Repressor, domain 2"/>
    <property type="match status" value="1"/>
</dbReference>
<keyword evidence="1" id="KW-0678">Repressor</keyword>
<dbReference type="InterPro" id="IPR039538">
    <property type="entry name" value="BetI_C"/>
</dbReference>
<dbReference type="GO" id="GO:0000976">
    <property type="term" value="F:transcription cis-regulatory region binding"/>
    <property type="evidence" value="ECO:0007669"/>
    <property type="project" value="TreeGrafter"/>
</dbReference>
<dbReference type="GO" id="GO:0003700">
    <property type="term" value="F:DNA-binding transcription factor activity"/>
    <property type="evidence" value="ECO:0007669"/>
    <property type="project" value="TreeGrafter"/>
</dbReference>
<dbReference type="InterPro" id="IPR001647">
    <property type="entry name" value="HTH_TetR"/>
</dbReference>
<sequence>MPKIVDHDQRRQELVETTWRIIARRGLSGATMRQIAHEAGYANGALKPYFATKDELLEATYQHVFERSDRRIEEALRGRRGLQALRALCLEVLPVSPDLVDEARLVIAFWNGAAHDPDEAALASGALDRWRSRILSTLDQAQTDGELRDGVDHARVAGLLLGQLFGSQVTAVVDPVSFNGDRLGEHLDGLLDLLRA</sequence>
<name>A0A1I7MIG3_9MICC</name>
<dbReference type="SUPFAM" id="SSF46689">
    <property type="entry name" value="Homeodomain-like"/>
    <property type="match status" value="1"/>
</dbReference>
<evidence type="ECO:0000313" key="8">
    <source>
        <dbReference type="Proteomes" id="UP000198881"/>
    </source>
</evidence>
<evidence type="ECO:0000256" key="1">
    <source>
        <dbReference type="ARBA" id="ARBA00022491"/>
    </source>
</evidence>
<dbReference type="OrthoDB" id="9816296at2"/>
<feature type="DNA-binding region" description="H-T-H motif" evidence="5">
    <location>
        <begin position="31"/>
        <end position="50"/>
    </location>
</feature>
<evidence type="ECO:0000256" key="2">
    <source>
        <dbReference type="ARBA" id="ARBA00023015"/>
    </source>
</evidence>
<dbReference type="Pfam" id="PF13977">
    <property type="entry name" value="TetR_C_6"/>
    <property type="match status" value="1"/>
</dbReference>
<evidence type="ECO:0000256" key="4">
    <source>
        <dbReference type="ARBA" id="ARBA00023163"/>
    </source>
</evidence>
<evidence type="ECO:0000256" key="5">
    <source>
        <dbReference type="PROSITE-ProRule" id="PRU00335"/>
    </source>
</evidence>
<dbReference type="Pfam" id="PF00440">
    <property type="entry name" value="TetR_N"/>
    <property type="match status" value="1"/>
</dbReference>
<dbReference type="InterPro" id="IPR050109">
    <property type="entry name" value="HTH-type_TetR-like_transc_reg"/>
</dbReference>
<evidence type="ECO:0000259" key="6">
    <source>
        <dbReference type="PROSITE" id="PS50977"/>
    </source>
</evidence>
<dbReference type="AlphaFoldDB" id="A0A1I7MIG3"/>
<dbReference type="PANTHER" id="PTHR30055:SF234">
    <property type="entry name" value="HTH-TYPE TRANSCRIPTIONAL REGULATOR BETI"/>
    <property type="match status" value="1"/>
</dbReference>
<dbReference type="RefSeq" id="WP_091695454.1">
    <property type="nucleotide sequence ID" value="NZ_FPCG01000003.1"/>
</dbReference>
<dbReference type="SUPFAM" id="SSF48498">
    <property type="entry name" value="Tetracyclin repressor-like, C-terminal domain"/>
    <property type="match status" value="1"/>
</dbReference>
<evidence type="ECO:0000313" key="7">
    <source>
        <dbReference type="EMBL" id="SFV21722.1"/>
    </source>
</evidence>
<dbReference type="PROSITE" id="PS50977">
    <property type="entry name" value="HTH_TETR_2"/>
    <property type="match status" value="1"/>
</dbReference>
<keyword evidence="2" id="KW-0805">Transcription regulation</keyword>
<organism evidence="7 8">
    <name type="scientific">Micrococcus terreus</name>
    <dbReference type="NCBI Taxonomy" id="574650"/>
    <lineage>
        <taxon>Bacteria</taxon>
        <taxon>Bacillati</taxon>
        <taxon>Actinomycetota</taxon>
        <taxon>Actinomycetes</taxon>
        <taxon>Micrococcales</taxon>
        <taxon>Micrococcaceae</taxon>
        <taxon>Micrococcus</taxon>
    </lineage>
</organism>
<dbReference type="STRING" id="574650.SAMN04487966_1037"/>
<gene>
    <name evidence="7" type="ORF">SAMN04487966_1037</name>
</gene>
<protein>
    <submittedName>
        <fullName evidence="7">Transcriptional regulator, TetR family</fullName>
    </submittedName>
</protein>
<dbReference type="Proteomes" id="UP000198881">
    <property type="component" value="Unassembled WGS sequence"/>
</dbReference>
<dbReference type="InterPro" id="IPR009057">
    <property type="entry name" value="Homeodomain-like_sf"/>
</dbReference>
<keyword evidence="8" id="KW-1185">Reference proteome</keyword>
<dbReference type="InterPro" id="IPR036271">
    <property type="entry name" value="Tet_transcr_reg_TetR-rel_C_sf"/>
</dbReference>
<feature type="domain" description="HTH tetR-type" evidence="6">
    <location>
        <begin position="8"/>
        <end position="68"/>
    </location>
</feature>
<dbReference type="EMBL" id="FPCG01000003">
    <property type="protein sequence ID" value="SFV21722.1"/>
    <property type="molecule type" value="Genomic_DNA"/>
</dbReference>
<dbReference type="PANTHER" id="PTHR30055">
    <property type="entry name" value="HTH-TYPE TRANSCRIPTIONAL REGULATOR RUTR"/>
    <property type="match status" value="1"/>
</dbReference>
<keyword evidence="3 5" id="KW-0238">DNA-binding</keyword>
<evidence type="ECO:0000256" key="3">
    <source>
        <dbReference type="ARBA" id="ARBA00023125"/>
    </source>
</evidence>
<keyword evidence="4" id="KW-0804">Transcription</keyword>
<accession>A0A1I7MIG3</accession>
<reference evidence="7 8" key="1">
    <citation type="submission" date="2016-10" db="EMBL/GenBank/DDBJ databases">
        <authorList>
            <person name="de Groot N.N."/>
        </authorList>
    </citation>
    <scope>NUCLEOTIDE SEQUENCE [LARGE SCALE GENOMIC DNA]</scope>
    <source>
        <strain evidence="7 8">CGMCC 1.7054</strain>
    </source>
</reference>
<proteinExistence type="predicted"/>